<keyword evidence="3 5" id="KW-0378">Hydrolase</keyword>
<feature type="domain" description="Glycosyl hydrolase family 32 C-terminal" evidence="7">
    <location>
        <begin position="551"/>
        <end position="641"/>
    </location>
</feature>
<dbReference type="InterPro" id="IPR001362">
    <property type="entry name" value="Glyco_hydro_32"/>
</dbReference>
<accession>A0A261F7Q7</accession>
<dbReference type="Pfam" id="PF00251">
    <property type="entry name" value="Glyco_hydro_32N"/>
    <property type="match status" value="2"/>
</dbReference>
<dbReference type="Gene3D" id="2.115.10.20">
    <property type="entry name" value="Glycosyl hydrolase domain, family 43"/>
    <property type="match status" value="1"/>
</dbReference>
<dbReference type="InterPro" id="IPR051214">
    <property type="entry name" value="GH32_Enzymes"/>
</dbReference>
<keyword evidence="4 5" id="KW-0326">Glycosidase</keyword>
<name>A0A261F7Q7_9BIFI</name>
<dbReference type="RefSeq" id="WP_094690229.1">
    <property type="nucleotide sequence ID" value="NZ_JACBYZ010000001.1"/>
</dbReference>
<feature type="domain" description="Glycosyl hydrolase family 32 N-terminal" evidence="6">
    <location>
        <begin position="387"/>
        <end position="522"/>
    </location>
</feature>
<dbReference type="Gene3D" id="2.60.120.560">
    <property type="entry name" value="Exo-inulinase, domain 1"/>
    <property type="match status" value="1"/>
</dbReference>
<sequence length="676" mass="74462">MEAGYNAVSRSFPTGVYRTLDVFLEGEDEGVGCISVTSSASAPEAANASSRDERSTRTYLMPQGQKRHHFSIPVEQFSTVNVSVENAIARYAYLNDADDLISLGVQMVNLDAENSVWPVLPKIEDMYDSRRSSVHFEPSTRWMNDPNGLCYFRGHYHLFFQFNPYGWGWDNMHWNHAVSEDLLHWRMLPIALEPQADFATHPEISGGAFSGSAITVDEEGNPCVGADADAIRIYLTRHQEVRGDIGSAVEWQATAVSTDAIHFGVESAVITRPSEAYGIDFRDPKVELGSRLAEASSDSAGVDSHRAYIVVASNIAASELPQTGGGRTQEHNHSDNLPAPHVAGVYDATIGGDFSQSPRGERNLKEKNEQQIPAMVLFSSSLPLHANKPWRYEGPVLADRAHSVAKTYECPDLFALDGKIVAAGALMHYRDHAGRFQPVKWYVGNLVNKRLEVEASGNVDFGNAFYATQSFYDDSVPGGRRIVFAWMADYAETAHEEVGLAHGTMSLPRELHVKHGRLYSHPIAEVYKELVGETLYTANPEELAQASVNDALLKAAQLSGNAYFADLTFTGDDDFSFLVAQSSDGSQIVRVVQRDGIVRLVTQGMRSDDIDFHSTQLTPTRHLEIFVDRTMIEVFVNDGEDAAALQFPITTSAVFAVDKPGSLATLSLHQLNPVWK</sequence>
<dbReference type="PROSITE" id="PS00609">
    <property type="entry name" value="GLYCOSYL_HYDROL_F32"/>
    <property type="match status" value="1"/>
</dbReference>
<feature type="domain" description="Glycosyl hydrolase family 32 N-terminal" evidence="6">
    <location>
        <begin position="135"/>
        <end position="286"/>
    </location>
</feature>
<evidence type="ECO:0000259" key="6">
    <source>
        <dbReference type="Pfam" id="PF00251"/>
    </source>
</evidence>
<dbReference type="InterPro" id="IPR023296">
    <property type="entry name" value="Glyco_hydro_beta-prop_sf"/>
</dbReference>
<dbReference type="GO" id="GO:0004564">
    <property type="term" value="F:beta-fructofuranosidase activity"/>
    <property type="evidence" value="ECO:0007669"/>
    <property type="project" value="UniProtKB-EC"/>
</dbReference>
<protein>
    <recommendedName>
        <fullName evidence="2">beta-fructofuranosidase</fullName>
        <ecNumber evidence="2">3.2.1.26</ecNumber>
    </recommendedName>
</protein>
<dbReference type="Pfam" id="PF08244">
    <property type="entry name" value="Glyco_hydro_32C"/>
    <property type="match status" value="1"/>
</dbReference>
<dbReference type="InterPro" id="IPR013320">
    <property type="entry name" value="ConA-like_dom_sf"/>
</dbReference>
<evidence type="ECO:0000256" key="5">
    <source>
        <dbReference type="RuleBase" id="RU362110"/>
    </source>
</evidence>
<dbReference type="InterPro" id="IPR018053">
    <property type="entry name" value="Glyco_hydro_32_AS"/>
</dbReference>
<evidence type="ECO:0000313" key="9">
    <source>
        <dbReference type="Proteomes" id="UP000228976"/>
    </source>
</evidence>
<keyword evidence="9" id="KW-1185">Reference proteome</keyword>
<evidence type="ECO:0000256" key="4">
    <source>
        <dbReference type="ARBA" id="ARBA00023295"/>
    </source>
</evidence>
<evidence type="ECO:0000256" key="1">
    <source>
        <dbReference type="ARBA" id="ARBA00009902"/>
    </source>
</evidence>
<comment type="similarity">
    <text evidence="1 5">Belongs to the glycosyl hydrolase 32 family.</text>
</comment>
<proteinExistence type="inferred from homology"/>
<dbReference type="EMBL" id="MWWU01000004">
    <property type="protein sequence ID" value="OZG55162.1"/>
    <property type="molecule type" value="Genomic_DNA"/>
</dbReference>
<comment type="caution">
    <text evidence="8">The sequence shown here is derived from an EMBL/GenBank/DDBJ whole genome shotgun (WGS) entry which is preliminary data.</text>
</comment>
<dbReference type="SUPFAM" id="SSF75005">
    <property type="entry name" value="Arabinanase/levansucrase/invertase"/>
    <property type="match status" value="1"/>
</dbReference>
<dbReference type="GO" id="GO:0005975">
    <property type="term" value="P:carbohydrate metabolic process"/>
    <property type="evidence" value="ECO:0007669"/>
    <property type="project" value="InterPro"/>
</dbReference>
<reference evidence="8 9" key="1">
    <citation type="journal article" date="2017" name="BMC Genomics">
        <title>Comparative genomic and phylogenomic analyses of the Bifidobacteriaceae family.</title>
        <authorList>
            <person name="Lugli G.A."/>
            <person name="Milani C."/>
            <person name="Turroni F."/>
            <person name="Duranti S."/>
            <person name="Mancabelli L."/>
            <person name="Mangifesta M."/>
            <person name="Ferrario C."/>
            <person name="Modesto M."/>
            <person name="Mattarelli P."/>
            <person name="Jiri K."/>
            <person name="van Sinderen D."/>
            <person name="Ventura M."/>
        </authorList>
    </citation>
    <scope>NUCLEOTIDE SEQUENCE [LARGE SCALE GENOMIC DNA]</scope>
    <source>
        <strain evidence="8 9">LMG 21773</strain>
    </source>
</reference>
<evidence type="ECO:0000256" key="2">
    <source>
        <dbReference type="ARBA" id="ARBA00012758"/>
    </source>
</evidence>
<dbReference type="SUPFAM" id="SSF49899">
    <property type="entry name" value="Concanavalin A-like lectins/glucanases"/>
    <property type="match status" value="1"/>
</dbReference>
<dbReference type="Proteomes" id="UP000228976">
    <property type="component" value="Unassembled WGS sequence"/>
</dbReference>
<dbReference type="AlphaFoldDB" id="A0A261F7Q7"/>
<evidence type="ECO:0000256" key="3">
    <source>
        <dbReference type="ARBA" id="ARBA00022801"/>
    </source>
</evidence>
<dbReference type="InterPro" id="IPR013148">
    <property type="entry name" value="Glyco_hydro_32_N"/>
</dbReference>
<dbReference type="InterPro" id="IPR013189">
    <property type="entry name" value="Glyco_hydro_32_C"/>
</dbReference>
<dbReference type="EC" id="3.2.1.26" evidence="2"/>
<dbReference type="OrthoDB" id="9776657at2"/>
<gene>
    <name evidence="8" type="ORF">AEAE_1140</name>
</gene>
<dbReference type="PANTHER" id="PTHR43101:SF1">
    <property type="entry name" value="BETA-FRUCTOSIDASE"/>
    <property type="match status" value="1"/>
</dbReference>
<dbReference type="SMART" id="SM00640">
    <property type="entry name" value="Glyco_32"/>
    <property type="match status" value="1"/>
</dbReference>
<organism evidence="8 9">
    <name type="scientific">Aeriscardovia aeriphila</name>
    <dbReference type="NCBI Taxonomy" id="218139"/>
    <lineage>
        <taxon>Bacteria</taxon>
        <taxon>Bacillati</taxon>
        <taxon>Actinomycetota</taxon>
        <taxon>Actinomycetes</taxon>
        <taxon>Bifidobacteriales</taxon>
        <taxon>Bifidobacteriaceae</taxon>
        <taxon>Aeriscardovia</taxon>
    </lineage>
</organism>
<evidence type="ECO:0000313" key="8">
    <source>
        <dbReference type="EMBL" id="OZG55162.1"/>
    </source>
</evidence>
<evidence type="ECO:0000259" key="7">
    <source>
        <dbReference type="Pfam" id="PF08244"/>
    </source>
</evidence>
<dbReference type="PANTHER" id="PTHR43101">
    <property type="entry name" value="BETA-FRUCTOSIDASE"/>
    <property type="match status" value="1"/>
</dbReference>